<dbReference type="Pfam" id="PF02012">
    <property type="entry name" value="BNR"/>
    <property type="match status" value="1"/>
</dbReference>
<comment type="caution">
    <text evidence="2">The sequence shown here is derived from an EMBL/GenBank/DDBJ whole genome shotgun (WGS) entry which is preliminary data.</text>
</comment>
<dbReference type="CDD" id="cd15482">
    <property type="entry name" value="Sialidase_non-viral"/>
    <property type="match status" value="1"/>
</dbReference>
<evidence type="ECO:0000313" key="3">
    <source>
        <dbReference type="Proteomes" id="UP000321513"/>
    </source>
</evidence>
<dbReference type="InterPro" id="IPR002860">
    <property type="entry name" value="BNR_rpt"/>
</dbReference>
<keyword evidence="3" id="KW-1185">Reference proteome</keyword>
<evidence type="ECO:0000313" key="2">
    <source>
        <dbReference type="EMBL" id="GEO11856.1"/>
    </source>
</evidence>
<dbReference type="InterPro" id="IPR015943">
    <property type="entry name" value="WD40/YVTN_repeat-like_dom_sf"/>
</dbReference>
<organism evidence="2 3">
    <name type="scientific">Segetibacter aerophilus</name>
    <dbReference type="NCBI Taxonomy" id="670293"/>
    <lineage>
        <taxon>Bacteria</taxon>
        <taxon>Pseudomonadati</taxon>
        <taxon>Bacteroidota</taxon>
        <taxon>Chitinophagia</taxon>
        <taxon>Chitinophagales</taxon>
        <taxon>Chitinophagaceae</taxon>
        <taxon>Segetibacter</taxon>
    </lineage>
</organism>
<accession>A0A512BIR2</accession>
<gene>
    <name evidence="2" type="ORF">SAE01_43520</name>
</gene>
<evidence type="ECO:0008006" key="4">
    <source>
        <dbReference type="Google" id="ProtNLM"/>
    </source>
</evidence>
<dbReference type="EMBL" id="BJYT01000030">
    <property type="protein sequence ID" value="GEO11856.1"/>
    <property type="molecule type" value="Genomic_DNA"/>
</dbReference>
<name>A0A512BIR2_9BACT</name>
<sequence>MPQSFAKPDDQQNQKRDKTGAANIVFKSTDGGQTWQDISDGLPIPLKDDATGGRDVFFADDNGLWFTDANGIYHSKPDFKGPFWEKEIFTNEQTSIAPGKAGIFAYNYHGGGIFQKINGTGVWSPVFTNFPAKRVLSISETAGGTIFIGSDRGLFKSTNSGKSWKQLHAPTGGKIVESNGVLLAGCQQGIVRSTDEGESWALVISEGGVGINIERIEGGFAAINYSTVANTRRIRTSYDGGNTWQAIDAGFPGQAIIESPWLPINAAHRQQGASDSSWRPKEATPLVPEYKTSVIQAGKNFFCGHTDGIYKSSDKGKTWKLVHPSIKGKMFILSVSGNVIYALQTESHC</sequence>
<feature type="compositionally biased region" description="Basic and acidic residues" evidence="1">
    <location>
        <begin position="7"/>
        <end position="19"/>
    </location>
</feature>
<reference evidence="2 3" key="1">
    <citation type="submission" date="2019-07" db="EMBL/GenBank/DDBJ databases">
        <title>Whole genome shotgun sequence of Segetibacter aerophilus NBRC 106135.</title>
        <authorList>
            <person name="Hosoyama A."/>
            <person name="Uohara A."/>
            <person name="Ohji S."/>
            <person name="Ichikawa N."/>
        </authorList>
    </citation>
    <scope>NUCLEOTIDE SEQUENCE [LARGE SCALE GENOMIC DNA]</scope>
    <source>
        <strain evidence="2 3">NBRC 106135</strain>
    </source>
</reference>
<dbReference type="Proteomes" id="UP000321513">
    <property type="component" value="Unassembled WGS sequence"/>
</dbReference>
<dbReference type="AlphaFoldDB" id="A0A512BIR2"/>
<protein>
    <recommendedName>
        <fullName evidence="4">Sortilin N-terminal domain-containing protein</fullName>
    </recommendedName>
</protein>
<dbReference type="Gene3D" id="2.130.10.10">
    <property type="entry name" value="YVTN repeat-like/Quinoprotein amine dehydrogenase"/>
    <property type="match status" value="3"/>
</dbReference>
<proteinExistence type="predicted"/>
<dbReference type="SUPFAM" id="SSF110296">
    <property type="entry name" value="Oligoxyloglucan reducing end-specific cellobiohydrolase"/>
    <property type="match status" value="2"/>
</dbReference>
<evidence type="ECO:0000256" key="1">
    <source>
        <dbReference type="SAM" id="MobiDB-lite"/>
    </source>
</evidence>
<feature type="region of interest" description="Disordered" evidence="1">
    <location>
        <begin position="1"/>
        <end position="22"/>
    </location>
</feature>